<evidence type="ECO:0000313" key="6">
    <source>
        <dbReference type="EMBL" id="SPT52594.1"/>
    </source>
</evidence>
<dbReference type="PANTHER" id="PTHR30146:SF109">
    <property type="entry name" value="HTH-TYPE TRANSCRIPTIONAL REGULATOR GALS"/>
    <property type="match status" value="1"/>
</dbReference>
<feature type="region of interest" description="Disordered" evidence="4">
    <location>
        <begin position="298"/>
        <end position="318"/>
    </location>
</feature>
<dbReference type="SUPFAM" id="SSF47413">
    <property type="entry name" value="lambda repressor-like DNA-binding domains"/>
    <property type="match status" value="1"/>
</dbReference>
<dbReference type="Pfam" id="PF13377">
    <property type="entry name" value="Peripla_BP_3"/>
    <property type="match status" value="1"/>
</dbReference>
<evidence type="ECO:0000313" key="7">
    <source>
        <dbReference type="Proteomes" id="UP000250006"/>
    </source>
</evidence>
<dbReference type="InterPro" id="IPR010982">
    <property type="entry name" value="Lambda_DNA-bd_dom_sf"/>
</dbReference>
<keyword evidence="2" id="KW-0238">DNA-binding</keyword>
<dbReference type="PROSITE" id="PS50932">
    <property type="entry name" value="HTH_LACI_2"/>
    <property type="match status" value="1"/>
</dbReference>
<dbReference type="PANTHER" id="PTHR30146">
    <property type="entry name" value="LACI-RELATED TRANSCRIPTIONAL REPRESSOR"/>
    <property type="match status" value="1"/>
</dbReference>
<evidence type="ECO:0000256" key="2">
    <source>
        <dbReference type="ARBA" id="ARBA00023125"/>
    </source>
</evidence>
<gene>
    <name evidence="6" type="primary">ccpA</name>
    <name evidence="6" type="ORF">NCTC11535_00245</name>
</gene>
<comment type="caution">
    <text evidence="6">The sequence shown here is derived from an EMBL/GenBank/DDBJ whole genome shotgun (WGS) entry which is preliminary data.</text>
</comment>
<keyword evidence="3" id="KW-0804">Transcription</keyword>
<organism evidence="6 7">
    <name type="scientific">Actinomyces bovis</name>
    <dbReference type="NCBI Taxonomy" id="1658"/>
    <lineage>
        <taxon>Bacteria</taxon>
        <taxon>Bacillati</taxon>
        <taxon>Actinomycetota</taxon>
        <taxon>Actinomycetes</taxon>
        <taxon>Actinomycetales</taxon>
        <taxon>Actinomycetaceae</taxon>
        <taxon>Actinomyces</taxon>
    </lineage>
</organism>
<accession>A0ABY1VKG3</accession>
<evidence type="ECO:0000256" key="3">
    <source>
        <dbReference type="ARBA" id="ARBA00023163"/>
    </source>
</evidence>
<keyword evidence="1" id="KW-0805">Transcription regulation</keyword>
<evidence type="ECO:0000256" key="1">
    <source>
        <dbReference type="ARBA" id="ARBA00023015"/>
    </source>
</evidence>
<proteinExistence type="predicted"/>
<evidence type="ECO:0000256" key="4">
    <source>
        <dbReference type="SAM" id="MobiDB-lite"/>
    </source>
</evidence>
<sequence>MATVSHVMNGRAEELGFSPRTAERVRQAARTVGYVPRAAARTFRYQSSKVVALFFPDLPVSLRLPVFNEVLTGCIDAARARGHFVLPVPISAHPCEIVEETLREVELAGAVCRADPSMEPAAELLGRSEVPTAWIRTGGEAVPGPGCASLGIDEARGVREMLEQIDIDSVRRPVILLGPGQWSDRVKPFLERFPQAQVLTAPGWLAQDARQCMHAVVEQRADLVFTGNDQLGACALEILQERGLEVPRDVQVFSFGDVESGPAALLGLSSVKWPVGQLGALATAAVIEGCSSPRSDSLLTTLPTGASLRKTTRPRQSQ</sequence>
<feature type="domain" description="HTH lacI-type" evidence="5">
    <location>
        <begin position="1"/>
        <end position="45"/>
    </location>
</feature>
<dbReference type="SUPFAM" id="SSF53822">
    <property type="entry name" value="Periplasmic binding protein-like I"/>
    <property type="match status" value="1"/>
</dbReference>
<dbReference type="InterPro" id="IPR028082">
    <property type="entry name" value="Peripla_BP_I"/>
</dbReference>
<dbReference type="InterPro" id="IPR046335">
    <property type="entry name" value="LacI/GalR-like_sensor"/>
</dbReference>
<dbReference type="Gene3D" id="1.10.260.40">
    <property type="entry name" value="lambda repressor-like DNA-binding domains"/>
    <property type="match status" value="1"/>
</dbReference>
<dbReference type="EMBL" id="UAPQ01000001">
    <property type="protein sequence ID" value="SPT52594.1"/>
    <property type="molecule type" value="Genomic_DNA"/>
</dbReference>
<name>A0ABY1VKG3_9ACTO</name>
<reference evidence="6 7" key="1">
    <citation type="submission" date="2018-06" db="EMBL/GenBank/DDBJ databases">
        <authorList>
            <consortium name="Pathogen Informatics"/>
            <person name="Doyle S."/>
        </authorList>
    </citation>
    <scope>NUCLEOTIDE SEQUENCE [LARGE SCALE GENOMIC DNA]</scope>
    <source>
        <strain evidence="6 7">NCTC11535</strain>
    </source>
</reference>
<dbReference type="Proteomes" id="UP000250006">
    <property type="component" value="Unassembled WGS sequence"/>
</dbReference>
<dbReference type="InterPro" id="IPR000843">
    <property type="entry name" value="HTH_LacI"/>
</dbReference>
<dbReference type="SMART" id="SM00354">
    <property type="entry name" value="HTH_LACI"/>
    <property type="match status" value="1"/>
</dbReference>
<dbReference type="Gene3D" id="3.40.50.2300">
    <property type="match status" value="2"/>
</dbReference>
<evidence type="ECO:0000259" key="5">
    <source>
        <dbReference type="PROSITE" id="PS50932"/>
    </source>
</evidence>
<dbReference type="CDD" id="cd01392">
    <property type="entry name" value="HTH_LacI"/>
    <property type="match status" value="1"/>
</dbReference>
<keyword evidence="7" id="KW-1185">Reference proteome</keyword>
<protein>
    <submittedName>
        <fullName evidence="6">Catabolite control protein</fullName>
    </submittedName>
</protein>